<dbReference type="RefSeq" id="WP_386107150.1">
    <property type="nucleotide sequence ID" value="NZ_JBHTJR010000045.1"/>
</dbReference>
<reference evidence="2" key="1">
    <citation type="journal article" date="2019" name="Int. J. Syst. Evol. Microbiol.">
        <title>The Global Catalogue of Microorganisms (GCM) 10K type strain sequencing project: providing services to taxonomists for standard genome sequencing and annotation.</title>
        <authorList>
            <consortium name="The Broad Institute Genomics Platform"/>
            <consortium name="The Broad Institute Genome Sequencing Center for Infectious Disease"/>
            <person name="Wu L."/>
            <person name="Ma J."/>
        </authorList>
    </citation>
    <scope>NUCLEOTIDE SEQUENCE [LARGE SCALE GENOMIC DNA]</scope>
    <source>
        <strain evidence="2">CCUG 60527</strain>
    </source>
</reference>
<evidence type="ECO:0000313" key="2">
    <source>
        <dbReference type="Proteomes" id="UP001597062"/>
    </source>
</evidence>
<evidence type="ECO:0000313" key="1">
    <source>
        <dbReference type="EMBL" id="MFD0993168.1"/>
    </source>
</evidence>
<sequence>MDETLLSEKKYFEYIKNLELPLKAIEMMEILINEKDENKRVIIWSNLSNCLDEKELKLLANPFYIGFGNPNSDFLFLGQEKAFDPKANKELLLLESINNNYYWDIVMNTKKKPNIFNTPNHYELQVSC</sequence>
<gene>
    <name evidence="1" type="ORF">ACFQ1U_08125</name>
</gene>
<proteinExistence type="predicted"/>
<protein>
    <submittedName>
        <fullName evidence="1">Uncharacterized protein</fullName>
    </submittedName>
</protein>
<accession>A0ABW3JU40</accession>
<name>A0ABW3JU40_9FLAO</name>
<keyword evidence="2" id="KW-1185">Reference proteome</keyword>
<dbReference type="Proteomes" id="UP001597062">
    <property type="component" value="Unassembled WGS sequence"/>
</dbReference>
<comment type="caution">
    <text evidence="1">The sequence shown here is derived from an EMBL/GenBank/DDBJ whole genome shotgun (WGS) entry which is preliminary data.</text>
</comment>
<dbReference type="EMBL" id="JBHTJR010000045">
    <property type="protein sequence ID" value="MFD0993168.1"/>
    <property type="molecule type" value="Genomic_DNA"/>
</dbReference>
<organism evidence="1 2">
    <name type="scientific">Tenacibaculum geojense</name>
    <dbReference type="NCBI Taxonomy" id="915352"/>
    <lineage>
        <taxon>Bacteria</taxon>
        <taxon>Pseudomonadati</taxon>
        <taxon>Bacteroidota</taxon>
        <taxon>Flavobacteriia</taxon>
        <taxon>Flavobacteriales</taxon>
        <taxon>Flavobacteriaceae</taxon>
        <taxon>Tenacibaculum</taxon>
    </lineage>
</organism>